<comment type="caution">
    <text evidence="3">The sequence shown here is derived from an EMBL/GenBank/DDBJ whole genome shotgun (WGS) entry which is preliminary data.</text>
</comment>
<dbReference type="InterPro" id="IPR002477">
    <property type="entry name" value="Peptidoglycan-bd-like"/>
</dbReference>
<reference evidence="4" key="1">
    <citation type="journal article" date="2020" name="Nat. Commun.">
        <title>Genome assembly of wild tea tree DASZ reveals pedigree and selection history of tea varieties.</title>
        <authorList>
            <person name="Zhang W."/>
            <person name="Zhang Y."/>
            <person name="Qiu H."/>
            <person name="Guo Y."/>
            <person name="Wan H."/>
            <person name="Zhang X."/>
            <person name="Scossa F."/>
            <person name="Alseekh S."/>
            <person name="Zhang Q."/>
            <person name="Wang P."/>
            <person name="Xu L."/>
            <person name="Schmidt M.H."/>
            <person name="Jia X."/>
            <person name="Li D."/>
            <person name="Zhu A."/>
            <person name="Guo F."/>
            <person name="Chen W."/>
            <person name="Ni D."/>
            <person name="Usadel B."/>
            <person name="Fernie A.R."/>
            <person name="Wen W."/>
        </authorList>
    </citation>
    <scope>NUCLEOTIDE SEQUENCE [LARGE SCALE GENOMIC DNA]</scope>
    <source>
        <strain evidence="4">cv. G240</strain>
    </source>
</reference>
<dbReference type="AlphaFoldDB" id="A0A7J7GL44"/>
<dbReference type="GO" id="GO:0140096">
    <property type="term" value="F:catalytic activity, acting on a protein"/>
    <property type="evidence" value="ECO:0007669"/>
    <property type="project" value="UniProtKB-ARBA"/>
</dbReference>
<feature type="chain" id="PRO_5029648007" description="Peptidoglycan binding-like domain-containing protein" evidence="1">
    <location>
        <begin position="27"/>
        <end position="118"/>
    </location>
</feature>
<accession>A0A7J7GL44</accession>
<keyword evidence="4" id="KW-1185">Reference proteome</keyword>
<gene>
    <name evidence="3" type="ORF">HYC85_021293</name>
</gene>
<dbReference type="Proteomes" id="UP000593564">
    <property type="component" value="Unassembled WGS sequence"/>
</dbReference>
<dbReference type="EMBL" id="JACBKZ010000010">
    <property type="protein sequence ID" value="KAF5940126.1"/>
    <property type="molecule type" value="Genomic_DNA"/>
</dbReference>
<evidence type="ECO:0000313" key="4">
    <source>
        <dbReference type="Proteomes" id="UP000593564"/>
    </source>
</evidence>
<sequence>MATNVSPIYPLILLLLFMLFFHSISLSPNGEQSKPFEFLKHFHGTHKGDKVYSKKYLKKFGYPKLSSPSNGTHVDDFDELLEKAIKIDQLNYHLNSTGILDAATLTKMMMPLVRCTRY</sequence>
<organism evidence="3 4">
    <name type="scientific">Camellia sinensis</name>
    <name type="common">Tea plant</name>
    <name type="synonym">Thea sinensis</name>
    <dbReference type="NCBI Taxonomy" id="4442"/>
    <lineage>
        <taxon>Eukaryota</taxon>
        <taxon>Viridiplantae</taxon>
        <taxon>Streptophyta</taxon>
        <taxon>Embryophyta</taxon>
        <taxon>Tracheophyta</taxon>
        <taxon>Spermatophyta</taxon>
        <taxon>Magnoliopsida</taxon>
        <taxon>eudicotyledons</taxon>
        <taxon>Gunneridae</taxon>
        <taxon>Pentapetalae</taxon>
        <taxon>asterids</taxon>
        <taxon>Ericales</taxon>
        <taxon>Theaceae</taxon>
        <taxon>Camellia</taxon>
    </lineage>
</organism>
<dbReference type="Gene3D" id="1.10.101.10">
    <property type="entry name" value="PGBD-like superfamily/PGBD"/>
    <property type="match status" value="1"/>
</dbReference>
<feature type="domain" description="Peptidoglycan binding-like" evidence="2">
    <location>
        <begin position="54"/>
        <end position="108"/>
    </location>
</feature>
<name>A0A7J7GL44_CAMSI</name>
<keyword evidence="1" id="KW-0732">Signal</keyword>
<dbReference type="InterPro" id="IPR036366">
    <property type="entry name" value="PGBDSf"/>
</dbReference>
<dbReference type="InterPro" id="IPR036365">
    <property type="entry name" value="PGBD-like_sf"/>
</dbReference>
<evidence type="ECO:0000259" key="2">
    <source>
        <dbReference type="Pfam" id="PF01471"/>
    </source>
</evidence>
<reference evidence="3 4" key="2">
    <citation type="submission" date="2020-07" db="EMBL/GenBank/DDBJ databases">
        <title>Genome assembly of wild tea tree DASZ reveals pedigree and selection history of tea varieties.</title>
        <authorList>
            <person name="Zhang W."/>
        </authorList>
    </citation>
    <scope>NUCLEOTIDE SEQUENCE [LARGE SCALE GENOMIC DNA]</scope>
    <source>
        <strain evidence="4">cv. G240</strain>
        <tissue evidence="3">Leaf</tissue>
    </source>
</reference>
<feature type="signal peptide" evidence="1">
    <location>
        <begin position="1"/>
        <end position="26"/>
    </location>
</feature>
<evidence type="ECO:0000256" key="1">
    <source>
        <dbReference type="SAM" id="SignalP"/>
    </source>
</evidence>
<dbReference type="Pfam" id="PF01471">
    <property type="entry name" value="PG_binding_1"/>
    <property type="match status" value="1"/>
</dbReference>
<dbReference type="SUPFAM" id="SSF47090">
    <property type="entry name" value="PGBD-like"/>
    <property type="match status" value="1"/>
</dbReference>
<protein>
    <recommendedName>
        <fullName evidence="2">Peptidoglycan binding-like domain-containing protein</fullName>
    </recommendedName>
</protein>
<proteinExistence type="predicted"/>
<evidence type="ECO:0000313" key="3">
    <source>
        <dbReference type="EMBL" id="KAF5940126.1"/>
    </source>
</evidence>